<evidence type="ECO:0000256" key="2">
    <source>
        <dbReference type="ARBA" id="ARBA00022692"/>
    </source>
</evidence>
<dbReference type="InterPro" id="IPR000626">
    <property type="entry name" value="Ubiquitin-like_dom"/>
</dbReference>
<dbReference type="eggNOG" id="ENOG502SAFQ">
    <property type="taxonomic scope" value="Eukaryota"/>
</dbReference>
<evidence type="ECO:0000313" key="8">
    <source>
        <dbReference type="EMBL" id="KFX43928.1"/>
    </source>
</evidence>
<accession>A0A093XFD7</accession>
<keyword evidence="3" id="KW-1133">Transmembrane helix</keyword>
<evidence type="ECO:0000256" key="3">
    <source>
        <dbReference type="ARBA" id="ARBA00022989"/>
    </source>
</evidence>
<evidence type="ECO:0000256" key="5">
    <source>
        <dbReference type="SAM" id="Coils"/>
    </source>
</evidence>
<feature type="region of interest" description="Disordered" evidence="6">
    <location>
        <begin position="579"/>
        <end position="632"/>
    </location>
</feature>
<sequence length="632" mass="69655">MDSAPLEGSASSTSKEASTISLRILSPSFESNQRLSFEKLAVSTTVGEVKNLIAPLAPNHPTPEQQRLIYRGRPLLNNSATLENILESPLDTVHTLHLVLPPGPELSNNIYVAPDSGLRYRHPPGRSPNLNANSFTDTAAATGSQAPGHTSTLPPFPGLNNPMQTSTPAPIGQPSNEEAMRQALEQHRRRAEELNQVVDRARALINTHATRMRFQGLNIQRHDNTYGLAPPPQVTEAPIGTNPQVPNAPTPNINTHPNQGITQSLLLARITSQIMLLELEVERGSAPSIESIAAVRNQLYAILDTRYRHPSSGPRGVEIEGLLLRLQNVHARAFQIRQSEHLRSLSGVNTSTTGSSAQTTQASEYYLITTPSGEQMILTPPPPSTTQNIPETSLVFPDQQPPARDEVDPLGMVPNEVLRNVVRQAVLDQLPVQHNNNDQFARNLRRFWLFMRLYFFCYLFTDSNTWERYVFVGLAALVALFSESRITSHLFSIVVQPLQRHLEGLIHGEPPAQTQQATNGINDENNQPTDQNRAPTGRAQWSFRRIERAFALFIASLIPGLGERQVEVRNAAEEAARVAREQEQARIDEANAQNEAQGQGDATANEGEEPPAATEAPGIAEQQQQQQQPVQQ</sequence>
<dbReference type="PANTHER" id="PTHR12943">
    <property type="entry name" value="HOMOCYSTEINE-RESPONSIVE ENDOPLASMIC RETICULUM-RESIDENT UNIQUITIN-LIKE DOMAIN HERPUD PROTEIN FAMILY MEMBER"/>
    <property type="match status" value="1"/>
</dbReference>
<name>A0A093XFD7_TALMA</name>
<dbReference type="EMBL" id="JPOX01000031">
    <property type="protein sequence ID" value="KFX43927.1"/>
    <property type="molecule type" value="Genomic_DNA"/>
</dbReference>
<protein>
    <submittedName>
        <fullName evidence="8">Homocysteine-responsive endoplasmic reticulum-resident ubiquitin-like domain member 2 protein</fullName>
    </submittedName>
</protein>
<evidence type="ECO:0000259" key="7">
    <source>
        <dbReference type="PROSITE" id="PS50053"/>
    </source>
</evidence>
<proteinExistence type="predicted"/>
<evidence type="ECO:0000256" key="4">
    <source>
        <dbReference type="ARBA" id="ARBA00023136"/>
    </source>
</evidence>
<dbReference type="GO" id="GO:0030968">
    <property type="term" value="P:endoplasmic reticulum unfolded protein response"/>
    <property type="evidence" value="ECO:0007669"/>
    <property type="project" value="TreeGrafter"/>
</dbReference>
<dbReference type="AlphaFoldDB" id="A0A093XFD7"/>
<feature type="coiled-coil region" evidence="5">
    <location>
        <begin position="177"/>
        <end position="204"/>
    </location>
</feature>
<evidence type="ECO:0000256" key="1">
    <source>
        <dbReference type="ARBA" id="ARBA00004370"/>
    </source>
</evidence>
<dbReference type="SUPFAM" id="SSF54236">
    <property type="entry name" value="Ubiquitin-like"/>
    <property type="match status" value="1"/>
</dbReference>
<feature type="compositionally biased region" description="Polar residues" evidence="6">
    <location>
        <begin position="512"/>
        <end position="534"/>
    </location>
</feature>
<dbReference type="EMBL" id="JPOX01000031">
    <property type="protein sequence ID" value="KFX43929.1"/>
    <property type="molecule type" value="Genomic_DNA"/>
</dbReference>
<dbReference type="HOGENOM" id="CLU_024875_0_0_1"/>
<feature type="region of interest" description="Disordered" evidence="6">
    <location>
        <begin position="510"/>
        <end position="537"/>
    </location>
</feature>
<feature type="compositionally biased region" description="Basic and acidic residues" evidence="6">
    <location>
        <begin position="579"/>
        <end position="589"/>
    </location>
</feature>
<keyword evidence="4" id="KW-0472">Membrane</keyword>
<feature type="region of interest" description="Disordered" evidence="6">
    <location>
        <begin position="131"/>
        <end position="150"/>
    </location>
</feature>
<dbReference type="InterPro" id="IPR039751">
    <property type="entry name" value="HERPUD1/2"/>
</dbReference>
<comment type="subcellular location">
    <subcellularLocation>
        <location evidence="1">Membrane</location>
    </subcellularLocation>
</comment>
<keyword evidence="5" id="KW-0175">Coiled coil</keyword>
<reference key="1">
    <citation type="journal article" date="2014" name="PLoS Genet.">
        <title>Signature Gene Expression Reveals Novel Clues to the Molecular Mechanisms of Dimorphic Transition in Penicillium marneffei.</title>
        <authorList>
            <person name="Yang E."/>
            <person name="Wang G."/>
            <person name="Cai J."/>
            <person name="Woo P.C."/>
            <person name="Lau S.K."/>
            <person name="Yuen K.-Y."/>
            <person name="Chow W.-N."/>
            <person name="Lin X."/>
        </authorList>
    </citation>
    <scope>NUCLEOTIDE SEQUENCE [LARGE SCALE GENOMIC DNA]</scope>
    <source>
        <strain>PM1</strain>
    </source>
</reference>
<dbReference type="SMART" id="SM00213">
    <property type="entry name" value="UBQ"/>
    <property type="match status" value="1"/>
</dbReference>
<reference evidence="8" key="2">
    <citation type="journal article" date="2014" name="PLoS Genet.">
        <title>Signature gene expression reveals novel clues to the molecular mechanisms of dimorphic transition in Penicillium marneffei.</title>
        <authorList>
            <person name="Yang E."/>
            <person name="Wang G."/>
            <person name="Cai J."/>
            <person name="Woo P.C."/>
            <person name="Lau S.K."/>
            <person name="Yuen K.-Y."/>
            <person name="Chow W.-N."/>
            <person name="Lin X."/>
        </authorList>
    </citation>
    <scope>NUCLEOTIDE SEQUENCE</scope>
    <source>
        <strain evidence="8">PM1</strain>
    </source>
</reference>
<feature type="domain" description="Ubiquitin-like" evidence="7">
    <location>
        <begin position="18"/>
        <end position="94"/>
    </location>
</feature>
<comment type="caution">
    <text evidence="8">The sequence shown here is derived from an EMBL/GenBank/DDBJ whole genome shotgun (WGS) entry which is preliminary data.</text>
</comment>
<dbReference type="PROSITE" id="PS50053">
    <property type="entry name" value="UBIQUITIN_2"/>
    <property type="match status" value="1"/>
</dbReference>
<organism evidence="8">
    <name type="scientific">Talaromyces marneffei PM1</name>
    <dbReference type="NCBI Taxonomy" id="1077442"/>
    <lineage>
        <taxon>Eukaryota</taxon>
        <taxon>Fungi</taxon>
        <taxon>Dikarya</taxon>
        <taxon>Ascomycota</taxon>
        <taxon>Pezizomycotina</taxon>
        <taxon>Eurotiomycetes</taxon>
        <taxon>Eurotiomycetidae</taxon>
        <taxon>Eurotiales</taxon>
        <taxon>Trichocomaceae</taxon>
        <taxon>Talaromyces</taxon>
        <taxon>Talaromyces sect. Talaromyces</taxon>
    </lineage>
</organism>
<dbReference type="PANTHER" id="PTHR12943:SF27">
    <property type="entry name" value="HOMOCYSTEINE-INDUCED ENDOPLASMIC RETICULUM PROTEIN, ISOFORM A"/>
    <property type="match status" value="1"/>
</dbReference>
<dbReference type="InterPro" id="IPR029071">
    <property type="entry name" value="Ubiquitin-like_domsf"/>
</dbReference>
<dbReference type="Pfam" id="PF00240">
    <property type="entry name" value="ubiquitin"/>
    <property type="match status" value="1"/>
</dbReference>
<keyword evidence="2" id="KW-0812">Transmembrane</keyword>
<feature type="compositionally biased region" description="Low complexity" evidence="6">
    <location>
        <begin position="602"/>
        <end position="632"/>
    </location>
</feature>
<dbReference type="EMBL" id="JPOX01000031">
    <property type="protein sequence ID" value="KFX43928.1"/>
    <property type="molecule type" value="Genomic_DNA"/>
</dbReference>
<dbReference type="Gene3D" id="3.10.20.90">
    <property type="entry name" value="Phosphatidylinositol 3-kinase Catalytic Subunit, Chain A, domain 1"/>
    <property type="match status" value="1"/>
</dbReference>
<gene>
    <name evidence="8" type="ORF">GQ26_0310070</name>
</gene>
<dbReference type="GO" id="GO:0016020">
    <property type="term" value="C:membrane"/>
    <property type="evidence" value="ECO:0007669"/>
    <property type="project" value="UniProtKB-SubCell"/>
</dbReference>
<evidence type="ECO:0000256" key="6">
    <source>
        <dbReference type="SAM" id="MobiDB-lite"/>
    </source>
</evidence>